<organism evidence="1 2">
    <name type="scientific">Liparis tanakae</name>
    <name type="common">Tanaka's snailfish</name>
    <dbReference type="NCBI Taxonomy" id="230148"/>
    <lineage>
        <taxon>Eukaryota</taxon>
        <taxon>Metazoa</taxon>
        <taxon>Chordata</taxon>
        <taxon>Craniata</taxon>
        <taxon>Vertebrata</taxon>
        <taxon>Euteleostomi</taxon>
        <taxon>Actinopterygii</taxon>
        <taxon>Neopterygii</taxon>
        <taxon>Teleostei</taxon>
        <taxon>Neoteleostei</taxon>
        <taxon>Acanthomorphata</taxon>
        <taxon>Eupercaria</taxon>
        <taxon>Perciformes</taxon>
        <taxon>Cottioidei</taxon>
        <taxon>Cottales</taxon>
        <taxon>Liparidae</taxon>
        <taxon>Liparis</taxon>
    </lineage>
</organism>
<comment type="caution">
    <text evidence="1">The sequence shown here is derived from an EMBL/GenBank/DDBJ whole genome shotgun (WGS) entry which is preliminary data.</text>
</comment>
<protein>
    <submittedName>
        <fullName evidence="1">Uncharacterized protein</fullName>
    </submittedName>
</protein>
<sequence>MVSGTGDKLRFGGSPLVIPAGLELGFAGSSTPSPGLTVSMSSVRVANTRIQRSTVTRSSSRPVFCAFIAAAIRDLYCSRQNNDVLYQREHVILTSLHPSLPFSAKGNSSRGLPYGPVSERLTACSLRTAQDRLLER</sequence>
<proteinExistence type="predicted"/>
<evidence type="ECO:0000313" key="2">
    <source>
        <dbReference type="Proteomes" id="UP000314294"/>
    </source>
</evidence>
<accession>A0A4Z2FVX4</accession>
<gene>
    <name evidence="1" type="ORF">EYF80_044427</name>
</gene>
<dbReference type="Proteomes" id="UP000314294">
    <property type="component" value="Unassembled WGS sequence"/>
</dbReference>
<dbReference type="AlphaFoldDB" id="A0A4Z2FVX4"/>
<dbReference type="EMBL" id="SRLO01000850">
    <property type="protein sequence ID" value="TNN45377.1"/>
    <property type="molecule type" value="Genomic_DNA"/>
</dbReference>
<name>A0A4Z2FVX4_9TELE</name>
<keyword evidence="2" id="KW-1185">Reference proteome</keyword>
<evidence type="ECO:0000313" key="1">
    <source>
        <dbReference type="EMBL" id="TNN45377.1"/>
    </source>
</evidence>
<reference evidence="1 2" key="1">
    <citation type="submission" date="2019-03" db="EMBL/GenBank/DDBJ databases">
        <title>First draft genome of Liparis tanakae, snailfish: a comprehensive survey of snailfish specific genes.</title>
        <authorList>
            <person name="Kim W."/>
            <person name="Song I."/>
            <person name="Jeong J.-H."/>
            <person name="Kim D."/>
            <person name="Kim S."/>
            <person name="Ryu S."/>
            <person name="Song J.Y."/>
            <person name="Lee S.K."/>
        </authorList>
    </citation>
    <scope>NUCLEOTIDE SEQUENCE [LARGE SCALE GENOMIC DNA]</scope>
    <source>
        <tissue evidence="1">Muscle</tissue>
    </source>
</reference>